<name>A0A368LHE1_9VIBR</name>
<reference evidence="1 2" key="1">
    <citation type="journal article" date="2017" name="Elife">
        <title>Extensive horizontal gene transfer in cheese-associated bacteria.</title>
        <authorList>
            <person name="Bonham K.S."/>
            <person name="Wolfe B.E."/>
            <person name="Dutton R.J."/>
        </authorList>
    </citation>
    <scope>NUCLEOTIDE SEQUENCE [LARGE SCALE GENOMIC DNA]</scope>
    <source>
        <strain evidence="1 2">JB196</strain>
    </source>
</reference>
<dbReference type="RefSeq" id="WP_086959644.1">
    <property type="nucleotide sequence ID" value="NZ_FUKS01000013.1"/>
</dbReference>
<organism evidence="1 2">
    <name type="scientific">Vibrio casei</name>
    <dbReference type="NCBI Taxonomy" id="673372"/>
    <lineage>
        <taxon>Bacteria</taxon>
        <taxon>Pseudomonadati</taxon>
        <taxon>Pseudomonadota</taxon>
        <taxon>Gammaproteobacteria</taxon>
        <taxon>Vibrionales</taxon>
        <taxon>Vibrionaceae</taxon>
        <taxon>Vibrio</taxon>
    </lineage>
</organism>
<protein>
    <recommendedName>
        <fullName evidence="3">Restriction alleviation protein, Lar family</fullName>
    </recommendedName>
</protein>
<gene>
    <name evidence="1" type="ORF">CIK83_11760</name>
</gene>
<evidence type="ECO:0000313" key="2">
    <source>
        <dbReference type="Proteomes" id="UP000252479"/>
    </source>
</evidence>
<comment type="caution">
    <text evidence="1">The sequence shown here is derived from an EMBL/GenBank/DDBJ whole genome shotgun (WGS) entry which is preliminary data.</text>
</comment>
<keyword evidence="2" id="KW-1185">Reference proteome</keyword>
<dbReference type="EMBL" id="QPGL01000002">
    <property type="protein sequence ID" value="RCS70137.1"/>
    <property type="molecule type" value="Genomic_DNA"/>
</dbReference>
<dbReference type="Proteomes" id="UP000252479">
    <property type="component" value="Unassembled WGS sequence"/>
</dbReference>
<evidence type="ECO:0000313" key="1">
    <source>
        <dbReference type="EMBL" id="RCS70137.1"/>
    </source>
</evidence>
<evidence type="ECO:0008006" key="3">
    <source>
        <dbReference type="Google" id="ProtNLM"/>
    </source>
</evidence>
<sequence>MSDIKLKPCPFCGGETQHGAYVAYSLDSSFDAIECENCEFYFNTEKMSENDAAFEFNKRPIEDALTEQNAQLKAGNTELVAKIELNNKLLAAVLDNRHGLNGSDFCAIECLVKNNGMLLQKHKEPNNA</sequence>
<dbReference type="Pfam" id="PF14354">
    <property type="entry name" value="Lar_restr_allev"/>
    <property type="match status" value="1"/>
</dbReference>
<accession>A0A368LHE1</accession>
<dbReference type="AlphaFoldDB" id="A0A368LHE1"/>
<proteinExistence type="predicted"/>
<dbReference type="GeneID" id="303189597"/>